<dbReference type="GO" id="GO:0006355">
    <property type="term" value="P:regulation of DNA-templated transcription"/>
    <property type="evidence" value="ECO:0007669"/>
    <property type="project" value="InterPro"/>
</dbReference>
<dbReference type="PROSITE" id="PS50043">
    <property type="entry name" value="HTH_LUXR_2"/>
    <property type="match status" value="1"/>
</dbReference>
<evidence type="ECO:0000313" key="7">
    <source>
        <dbReference type="Proteomes" id="UP000582643"/>
    </source>
</evidence>
<dbReference type="Gene3D" id="1.10.10.10">
    <property type="entry name" value="Winged helix-like DNA-binding domain superfamily/Winged helix DNA-binding domain"/>
    <property type="match status" value="1"/>
</dbReference>
<name>A0A7W7U3P6_9ACTN</name>
<dbReference type="Pfam" id="PF13191">
    <property type="entry name" value="AAA_16"/>
    <property type="match status" value="1"/>
</dbReference>
<dbReference type="Proteomes" id="UP000582643">
    <property type="component" value="Unassembled WGS sequence"/>
</dbReference>
<feature type="compositionally biased region" description="Acidic residues" evidence="4">
    <location>
        <begin position="1"/>
        <end position="11"/>
    </location>
</feature>
<dbReference type="CDD" id="cd06170">
    <property type="entry name" value="LuxR_C_like"/>
    <property type="match status" value="1"/>
</dbReference>
<dbReference type="Pfam" id="PF25873">
    <property type="entry name" value="WHD_MalT"/>
    <property type="match status" value="1"/>
</dbReference>
<dbReference type="PANTHER" id="PTHR44688:SF16">
    <property type="entry name" value="DNA-BINDING TRANSCRIPTIONAL ACTIVATOR DEVR_DOSR"/>
    <property type="match status" value="1"/>
</dbReference>
<sequence>MAATGGDDDERDEPRPGRAGERNAVLPGGAGGRDAPLPGGVGDRPAPLPGRAGEPDAPFPSGAGGSPAPLSGAGDRPAPFPRGVGGSPAPFPGVGDRPAPLSAAVDPLGDPFLQTRFALPSRPGTFLRRERLVGRLGQALSTPLTVVNGSAGAGKTLLVADWAAHLGQPVAWLTLDAAVDGPGMFWAQLLQSLNAAGVPVPAAIGFPADATRAHHTLLSRIASELAGRDRPVTVVIDEFDEVADPEVARQLEFVLRHARPGLRLVLVSRSEPLLPLHRYRAAGEMTEIRDAELAFTTEEAVELLDLHGLSLSVPVAEALVERTRGWAAGLRLSALAARASPDPELYLKEFEAGRSTIADFLLAEVLDRQPPETQDLLLRISVLDRFRPDLADELTGRRDAATILAGLHRANAFVEDYGHGWYRLHPLFREILRAHLRSRAPGLEPRLHHRAAHWLRRSGTLREMLVHGAAARDWTYLAGALVEDLAIGQLLTGLGSGEPVDWFAAMEGETPDAATNLVRAACELSRTHRSDRSDRAALERGTAHLRLAAEQLSVEGRGTPAALLSHALLGALAGRLSGSAHLAEQATRSARRLMERMPSRLLDAHPELRALLLTHVGAARLWAGRLDEARAALAQVAAAPRTASVVLPRMEALEHLALVDHLNGWPSAAERKVLAMTVEAERYGLGRPQGSGIGQLVLAAVALGRDDVDRAEALLAGLPEQPPVDPVAAATRQAVTADVLLARGRTGAALTVATRPVPAADVSPWARGRAALAVADAHLAEGRPDAAVDVLRQVAGDQPLCTVGTARAHLAAGDPGTALDLLEGLTADGRSGPAVAVPAALVRARAAALKGDAATARRLLARALAEGRREDLRRAFRDAGPWAGPFLAEPPLRALAAGWLVPEPQPPGEPAGGGHGAVTPTEELTGREREVLERLAGAMSTEDIAADLYVSVNTVKTHLKAVYRKLSVHRRNDAVRRARELRLL</sequence>
<evidence type="ECO:0000256" key="2">
    <source>
        <dbReference type="ARBA" id="ARBA00023125"/>
    </source>
</evidence>
<evidence type="ECO:0000256" key="3">
    <source>
        <dbReference type="ARBA" id="ARBA00023163"/>
    </source>
</evidence>
<dbReference type="Pfam" id="PF07721">
    <property type="entry name" value="TPR_4"/>
    <property type="match status" value="2"/>
</dbReference>
<dbReference type="InterPro" id="IPR000792">
    <property type="entry name" value="Tscrpt_reg_LuxR_C"/>
</dbReference>
<dbReference type="PRINTS" id="PR00038">
    <property type="entry name" value="HTHLUXR"/>
</dbReference>
<dbReference type="SUPFAM" id="SSF52540">
    <property type="entry name" value="P-loop containing nucleoside triphosphate hydrolases"/>
    <property type="match status" value="1"/>
</dbReference>
<feature type="domain" description="HTH luxR-type" evidence="5">
    <location>
        <begin position="917"/>
        <end position="982"/>
    </location>
</feature>
<proteinExistence type="predicted"/>
<dbReference type="GO" id="GO:0042802">
    <property type="term" value="F:identical protein binding"/>
    <property type="evidence" value="ECO:0007669"/>
    <property type="project" value="InterPro"/>
</dbReference>
<dbReference type="PANTHER" id="PTHR44688">
    <property type="entry name" value="DNA-BINDING TRANSCRIPTIONAL ACTIVATOR DEVR_DOSR"/>
    <property type="match status" value="1"/>
</dbReference>
<dbReference type="InterPro" id="IPR036388">
    <property type="entry name" value="WH-like_DNA-bd_sf"/>
</dbReference>
<dbReference type="InterPro" id="IPR016032">
    <property type="entry name" value="Sig_transdc_resp-reg_C-effctor"/>
</dbReference>
<evidence type="ECO:0000313" key="6">
    <source>
        <dbReference type="EMBL" id="MBB4984411.1"/>
    </source>
</evidence>
<evidence type="ECO:0000259" key="5">
    <source>
        <dbReference type="PROSITE" id="PS50043"/>
    </source>
</evidence>
<dbReference type="SUPFAM" id="SSF46894">
    <property type="entry name" value="C-terminal effector domain of the bipartite response regulators"/>
    <property type="match status" value="1"/>
</dbReference>
<comment type="caution">
    <text evidence="6">The sequence shown here is derived from an EMBL/GenBank/DDBJ whole genome shotgun (WGS) entry which is preliminary data.</text>
</comment>
<reference evidence="6 7" key="1">
    <citation type="submission" date="2020-08" db="EMBL/GenBank/DDBJ databases">
        <title>Genomic Encyclopedia of Type Strains, Phase III (KMG-III): the genomes of soil and plant-associated and newly described type strains.</title>
        <authorList>
            <person name="Whitman W."/>
        </authorList>
    </citation>
    <scope>NUCLEOTIDE SEQUENCE [LARGE SCALE GENOMIC DNA]</scope>
    <source>
        <strain evidence="6 7">SFB5A</strain>
    </source>
</reference>
<dbReference type="InterPro" id="IPR027417">
    <property type="entry name" value="P-loop_NTPase"/>
</dbReference>
<feature type="compositionally biased region" description="Basic and acidic residues" evidence="4">
    <location>
        <begin position="12"/>
        <end position="21"/>
    </location>
</feature>
<dbReference type="InterPro" id="IPR011717">
    <property type="entry name" value="TPR-4"/>
</dbReference>
<protein>
    <submittedName>
        <fullName evidence="6">LuxR family maltose regulon positive regulatory protein</fullName>
    </submittedName>
</protein>
<dbReference type="InterPro" id="IPR011990">
    <property type="entry name" value="TPR-like_helical_dom_sf"/>
</dbReference>
<dbReference type="SMART" id="SM00421">
    <property type="entry name" value="HTH_LUXR"/>
    <property type="match status" value="1"/>
</dbReference>
<dbReference type="InterPro" id="IPR059106">
    <property type="entry name" value="WHD_MalT"/>
</dbReference>
<keyword evidence="3" id="KW-0804">Transcription</keyword>
<keyword evidence="7" id="KW-1185">Reference proteome</keyword>
<feature type="compositionally biased region" description="Low complexity" evidence="4">
    <location>
        <begin position="55"/>
        <end position="74"/>
    </location>
</feature>
<dbReference type="EMBL" id="JACHJY010000008">
    <property type="protein sequence ID" value="MBB4984411.1"/>
    <property type="molecule type" value="Genomic_DNA"/>
</dbReference>
<dbReference type="GO" id="GO:0003677">
    <property type="term" value="F:DNA binding"/>
    <property type="evidence" value="ECO:0007669"/>
    <property type="project" value="UniProtKB-KW"/>
</dbReference>
<organism evidence="6 7">
    <name type="scientific">Streptomyces nymphaeiformis</name>
    <dbReference type="NCBI Taxonomy" id="2663842"/>
    <lineage>
        <taxon>Bacteria</taxon>
        <taxon>Bacillati</taxon>
        <taxon>Actinomycetota</taxon>
        <taxon>Actinomycetes</taxon>
        <taxon>Kitasatosporales</taxon>
        <taxon>Streptomycetaceae</taxon>
        <taxon>Streptomyces</taxon>
    </lineage>
</organism>
<evidence type="ECO:0000256" key="1">
    <source>
        <dbReference type="ARBA" id="ARBA00023015"/>
    </source>
</evidence>
<keyword evidence="1" id="KW-0805">Transcription regulation</keyword>
<dbReference type="Gene3D" id="1.25.40.10">
    <property type="entry name" value="Tetratricopeptide repeat domain"/>
    <property type="match status" value="1"/>
</dbReference>
<gene>
    <name evidence="6" type="ORF">GGE06_005357</name>
</gene>
<dbReference type="Gene3D" id="3.40.50.300">
    <property type="entry name" value="P-loop containing nucleotide triphosphate hydrolases"/>
    <property type="match status" value="1"/>
</dbReference>
<keyword evidence="2" id="KW-0238">DNA-binding</keyword>
<dbReference type="InterPro" id="IPR041664">
    <property type="entry name" value="AAA_16"/>
</dbReference>
<accession>A0A7W7U3P6</accession>
<feature type="region of interest" description="Disordered" evidence="4">
    <location>
        <begin position="1"/>
        <end position="106"/>
    </location>
</feature>
<feature type="region of interest" description="Disordered" evidence="4">
    <location>
        <begin position="904"/>
        <end position="923"/>
    </location>
</feature>
<evidence type="ECO:0000256" key="4">
    <source>
        <dbReference type="SAM" id="MobiDB-lite"/>
    </source>
</evidence>
<dbReference type="Pfam" id="PF00196">
    <property type="entry name" value="GerE"/>
    <property type="match status" value="1"/>
</dbReference>
<dbReference type="AlphaFoldDB" id="A0A7W7U3P6"/>